<proteinExistence type="predicted"/>
<protein>
    <recommendedName>
        <fullName evidence="4">F-box domain-containing protein</fullName>
    </recommendedName>
</protein>
<name>A0A5C3LSM3_9AGAR</name>
<feature type="coiled-coil region" evidence="1">
    <location>
        <begin position="42"/>
        <end position="69"/>
    </location>
</feature>
<keyword evidence="3" id="KW-1185">Reference proteome</keyword>
<dbReference type="STRING" id="68775.A0A5C3LSM3"/>
<keyword evidence="1" id="KW-0175">Coiled coil</keyword>
<evidence type="ECO:0008006" key="4">
    <source>
        <dbReference type="Google" id="ProtNLM"/>
    </source>
</evidence>
<organism evidence="2 3">
    <name type="scientific">Crucibulum laeve</name>
    <dbReference type="NCBI Taxonomy" id="68775"/>
    <lineage>
        <taxon>Eukaryota</taxon>
        <taxon>Fungi</taxon>
        <taxon>Dikarya</taxon>
        <taxon>Basidiomycota</taxon>
        <taxon>Agaricomycotina</taxon>
        <taxon>Agaricomycetes</taxon>
        <taxon>Agaricomycetidae</taxon>
        <taxon>Agaricales</taxon>
        <taxon>Agaricineae</taxon>
        <taxon>Nidulariaceae</taxon>
        <taxon>Crucibulum</taxon>
    </lineage>
</organism>
<evidence type="ECO:0000313" key="3">
    <source>
        <dbReference type="Proteomes" id="UP000308652"/>
    </source>
</evidence>
<gene>
    <name evidence="2" type="ORF">BDQ12DRAFT_688370</name>
</gene>
<dbReference type="InterPro" id="IPR032675">
    <property type="entry name" value="LRR_dom_sf"/>
</dbReference>
<sequence length="527" mass="59769">MRVNFKGIDRGDALRTEINAVIPTPAEERKARYQLALAEKNVEYMERCLVELQARMKALEGEIVNGMKKVDEYHAVLAPWKKLPPDIWREIFSLCMTGAITLPSERNAFPFVLCYVCSSWRELAVSTQELWSHCAIPLQVNPCGVDTILEVQRCWALSPNRSLSLKLFYQHNPTYSGVYASIERSATGELDYSIIQLIKDYSSSIRYLDITYASEDMFRQILSLVSSSLQNLKDLCLHVPTSSPQGDIRMSIYLPPYLRRLSLKGAVSRIHPLHFCIPWKQLHYLSLGSLDHRKVKLILRECIALRECSIEITPIYTRNPMFAETCLSLLHTLTLRCKSPNNVGLFMKSFILPSLVTLDIQLNGSARAVHLYPEGQPYIEVLEQSGKVEKLHIAIDTLPMDFGDILRFSSPLKDLRLQGKVYITEHSMQDLISGRLGLCLEKIDVTSSSIDPWLSFLECRIIQSYSEGRAISKIRSAAIHIPLRPTEEQESRISRLKRAGMDIIVDGFADTQSNDVGEEAASVLEYV</sequence>
<accession>A0A5C3LSM3</accession>
<dbReference type="Proteomes" id="UP000308652">
    <property type="component" value="Unassembled WGS sequence"/>
</dbReference>
<dbReference type="AlphaFoldDB" id="A0A5C3LSM3"/>
<evidence type="ECO:0000313" key="2">
    <source>
        <dbReference type="EMBL" id="TFK35373.1"/>
    </source>
</evidence>
<reference evidence="2 3" key="1">
    <citation type="journal article" date="2019" name="Nat. Ecol. Evol.">
        <title>Megaphylogeny resolves global patterns of mushroom evolution.</title>
        <authorList>
            <person name="Varga T."/>
            <person name="Krizsan K."/>
            <person name="Foldi C."/>
            <person name="Dima B."/>
            <person name="Sanchez-Garcia M."/>
            <person name="Sanchez-Ramirez S."/>
            <person name="Szollosi G.J."/>
            <person name="Szarkandi J.G."/>
            <person name="Papp V."/>
            <person name="Albert L."/>
            <person name="Andreopoulos W."/>
            <person name="Angelini C."/>
            <person name="Antonin V."/>
            <person name="Barry K.W."/>
            <person name="Bougher N.L."/>
            <person name="Buchanan P."/>
            <person name="Buyck B."/>
            <person name="Bense V."/>
            <person name="Catcheside P."/>
            <person name="Chovatia M."/>
            <person name="Cooper J."/>
            <person name="Damon W."/>
            <person name="Desjardin D."/>
            <person name="Finy P."/>
            <person name="Geml J."/>
            <person name="Haridas S."/>
            <person name="Hughes K."/>
            <person name="Justo A."/>
            <person name="Karasinski D."/>
            <person name="Kautmanova I."/>
            <person name="Kiss B."/>
            <person name="Kocsube S."/>
            <person name="Kotiranta H."/>
            <person name="LaButti K.M."/>
            <person name="Lechner B.E."/>
            <person name="Liimatainen K."/>
            <person name="Lipzen A."/>
            <person name="Lukacs Z."/>
            <person name="Mihaltcheva S."/>
            <person name="Morgado L.N."/>
            <person name="Niskanen T."/>
            <person name="Noordeloos M.E."/>
            <person name="Ohm R.A."/>
            <person name="Ortiz-Santana B."/>
            <person name="Ovrebo C."/>
            <person name="Racz N."/>
            <person name="Riley R."/>
            <person name="Savchenko A."/>
            <person name="Shiryaev A."/>
            <person name="Soop K."/>
            <person name="Spirin V."/>
            <person name="Szebenyi C."/>
            <person name="Tomsovsky M."/>
            <person name="Tulloss R.E."/>
            <person name="Uehling J."/>
            <person name="Grigoriev I.V."/>
            <person name="Vagvolgyi C."/>
            <person name="Papp T."/>
            <person name="Martin F.M."/>
            <person name="Miettinen O."/>
            <person name="Hibbett D.S."/>
            <person name="Nagy L.G."/>
        </authorList>
    </citation>
    <scope>NUCLEOTIDE SEQUENCE [LARGE SCALE GENOMIC DNA]</scope>
    <source>
        <strain evidence="2 3">CBS 166.37</strain>
    </source>
</reference>
<evidence type="ECO:0000256" key="1">
    <source>
        <dbReference type="SAM" id="Coils"/>
    </source>
</evidence>
<dbReference type="Gene3D" id="3.80.10.10">
    <property type="entry name" value="Ribonuclease Inhibitor"/>
    <property type="match status" value="1"/>
</dbReference>
<dbReference type="EMBL" id="ML213622">
    <property type="protein sequence ID" value="TFK35373.1"/>
    <property type="molecule type" value="Genomic_DNA"/>
</dbReference>
<dbReference type="OrthoDB" id="3266451at2759"/>